<reference evidence="1" key="1">
    <citation type="journal article" date="2025" name="Int. J. Syst. Evol. Microbiol.">
        <title>Streptomyces citrinus sp. nov., with yellow diffusible pigment.</title>
        <authorList>
            <person name="He Y."/>
            <person name="Yang E."/>
            <person name="Xu J."/>
            <person name="Sun Y."/>
            <person name="Sun L."/>
        </authorList>
    </citation>
    <scope>NUCLEOTIDE SEQUENCE</scope>
    <source>
        <strain evidence="1">Q6</strain>
    </source>
</reference>
<evidence type="ECO:0000313" key="2">
    <source>
        <dbReference type="Proteomes" id="UP001432251"/>
    </source>
</evidence>
<protein>
    <submittedName>
        <fullName evidence="1">Extracellular solute-binding protein</fullName>
    </submittedName>
</protein>
<dbReference type="EMBL" id="CP146022">
    <property type="protein sequence ID" value="WWQ68303.1"/>
    <property type="molecule type" value="Genomic_DNA"/>
</dbReference>
<proteinExistence type="predicted"/>
<evidence type="ECO:0000313" key="1">
    <source>
        <dbReference type="EMBL" id="WWQ68303.1"/>
    </source>
</evidence>
<accession>A0ACD5AM49</accession>
<keyword evidence="2" id="KW-1185">Reference proteome</keyword>
<gene>
    <name evidence="1" type="ORF">V2W30_36540</name>
</gene>
<organism evidence="1 2">
    <name type="scientific">Streptomyces citrinus</name>
    <dbReference type="NCBI Taxonomy" id="3118173"/>
    <lineage>
        <taxon>Bacteria</taxon>
        <taxon>Bacillati</taxon>
        <taxon>Actinomycetota</taxon>
        <taxon>Actinomycetes</taxon>
        <taxon>Kitasatosporales</taxon>
        <taxon>Streptomycetaceae</taxon>
        <taxon>Streptomyces</taxon>
    </lineage>
</organism>
<name>A0ACD5AM49_9ACTN</name>
<sequence>MTTPVPSPAPAPSRRTGPGRRTLLRAGGYTLAAAGLASTAAHWDRLTASDIPGRDGSMLTVAILGSAIDPSQQSVLVEDFQRLHPGVKVRLLAVQATDWSDFFSKILTQIAAGSAPDVVYVATEGVQLFADRLGVALDPWVRRDADELREFFADVHPSLVESMMYEGSLYQLPVEFNAADMYLSKKVLDRTHATLPPADWTRDDFTGLLRDMKRAGGRGFTPFFWTNRLWGGVVPWLFANGTNILSESKAPGGDWLWDTFYEPKARRGRGGGFRWTTPQALDARVEEVYEYLASLVHDGLCSRPEGGSGTNLIGAFSTGRVGATPAGGFWAGGLSAAGVERDAYDAQFFPRWRTQRHQYGAAGYAILRTSKRQDEAWEFVKYAVRKDVMTRLFQANQTTPARRSMLTAERYAKTGPAHWEIFYDTLDRFPTTGPIPAPPQVAAVDLALTKHTATALGSPGSVRPALRALQRDLERAMERDI</sequence>
<dbReference type="Proteomes" id="UP001432251">
    <property type="component" value="Chromosome"/>
</dbReference>